<reference evidence="2 3" key="1">
    <citation type="submission" date="2023-11" db="EMBL/GenBank/DDBJ databases">
        <title>MicrobeMod: A computational toolkit for identifying prokaryotic methylation and restriction-modification with nanopore sequencing.</title>
        <authorList>
            <person name="Crits-Christoph A."/>
            <person name="Kang S.C."/>
            <person name="Lee H."/>
            <person name="Ostrov N."/>
        </authorList>
    </citation>
    <scope>NUCLEOTIDE SEQUENCE [LARGE SCALE GENOMIC DNA]</scope>
    <source>
        <strain evidence="2 3">DSMZ 16071</strain>
    </source>
</reference>
<accession>A0ABZ0X2G8</accession>
<evidence type="ECO:0000313" key="2">
    <source>
        <dbReference type="EMBL" id="WQG84564.1"/>
    </source>
</evidence>
<sequence length="171" mass="19967">MNYTYSHENNIVRLSNKVTPTGSLIGKLLILLSILWLGYILYAYWFPDFDRDNAGAAIFPIVLILLTCYFCFTYKTIIVDVQKKRITLELTRVFQKKLHFSFSEVQEISSIRADHTYGGNYRNREHLQPNHSFISYLVLENGQRIKLFQAHGTYGEKYVKYLNELKVVTGL</sequence>
<keyword evidence="1" id="KW-0812">Transmembrane</keyword>
<evidence type="ECO:0008006" key="4">
    <source>
        <dbReference type="Google" id="ProtNLM"/>
    </source>
</evidence>
<dbReference type="EMBL" id="CP140158">
    <property type="protein sequence ID" value="WQG84564.1"/>
    <property type="molecule type" value="Genomic_DNA"/>
</dbReference>
<evidence type="ECO:0000256" key="1">
    <source>
        <dbReference type="SAM" id="Phobius"/>
    </source>
</evidence>
<protein>
    <recommendedName>
        <fullName evidence="4">PH domain-containing protein</fullName>
    </recommendedName>
</protein>
<name>A0ABZ0X2G8_9GAMM</name>
<evidence type="ECO:0000313" key="3">
    <source>
        <dbReference type="Proteomes" id="UP001324185"/>
    </source>
</evidence>
<keyword evidence="3" id="KW-1185">Reference proteome</keyword>
<keyword evidence="1" id="KW-1133">Transmembrane helix</keyword>
<dbReference type="RefSeq" id="WP_018625038.1">
    <property type="nucleotide sequence ID" value="NZ_CP140158.1"/>
</dbReference>
<dbReference type="Proteomes" id="UP001324185">
    <property type="component" value="Chromosome"/>
</dbReference>
<proteinExistence type="predicted"/>
<gene>
    <name evidence="2" type="ORF">SR900_08800</name>
</gene>
<keyword evidence="1" id="KW-0472">Membrane</keyword>
<organism evidence="2 3">
    <name type="scientific">Kangiella aquimarina</name>
    <dbReference type="NCBI Taxonomy" id="261965"/>
    <lineage>
        <taxon>Bacteria</taxon>
        <taxon>Pseudomonadati</taxon>
        <taxon>Pseudomonadota</taxon>
        <taxon>Gammaproteobacteria</taxon>
        <taxon>Kangiellales</taxon>
        <taxon>Kangiellaceae</taxon>
        <taxon>Kangiella</taxon>
    </lineage>
</organism>
<feature type="transmembrane region" description="Helical" evidence="1">
    <location>
        <begin position="24"/>
        <end position="45"/>
    </location>
</feature>
<feature type="transmembrane region" description="Helical" evidence="1">
    <location>
        <begin position="57"/>
        <end position="77"/>
    </location>
</feature>